<dbReference type="EMBL" id="JACAZH010000007">
    <property type="protein sequence ID" value="KAF7363764.1"/>
    <property type="molecule type" value="Genomic_DNA"/>
</dbReference>
<name>A0A8H6YRC8_9AGAR</name>
<accession>A0A8H6YRC8</accession>
<dbReference type="AlphaFoldDB" id="A0A8H6YRC8"/>
<feature type="compositionally biased region" description="Polar residues" evidence="1">
    <location>
        <begin position="119"/>
        <end position="128"/>
    </location>
</feature>
<evidence type="ECO:0000313" key="2">
    <source>
        <dbReference type="EMBL" id="KAF7363764.1"/>
    </source>
</evidence>
<keyword evidence="3" id="KW-1185">Reference proteome</keyword>
<proteinExistence type="predicted"/>
<organism evidence="2 3">
    <name type="scientific">Mycena sanguinolenta</name>
    <dbReference type="NCBI Taxonomy" id="230812"/>
    <lineage>
        <taxon>Eukaryota</taxon>
        <taxon>Fungi</taxon>
        <taxon>Dikarya</taxon>
        <taxon>Basidiomycota</taxon>
        <taxon>Agaricomycotina</taxon>
        <taxon>Agaricomycetes</taxon>
        <taxon>Agaricomycetidae</taxon>
        <taxon>Agaricales</taxon>
        <taxon>Marasmiineae</taxon>
        <taxon>Mycenaceae</taxon>
        <taxon>Mycena</taxon>
    </lineage>
</organism>
<sequence length="371" mass="40821">MPRDDERNGLEQTCRQCPTQSLRSQCPHTLEGREYLKEQNYLCQRAQESSLPPAYHWLLPHSSGAARNWAVTGPSPDTSLPTGHANTSNLSAALVQSTDSGYQIDLSLLPAGSVNIPTRSVQSTANSPAVTGSGGANSVSSSNQLPLSNPSRSFGPPESDSDNEAARRTSTSRRPRLRISKQNPAYGHVDGAMRGNQMYKILRTKPLRPVIEEQAEASARFLRSVSDIIDRCERVSHETGCWLHFSAQHLFARGGFLHYTSPRFLREAKQDAEQIINHSHRAFSSLIAARNKESKDMHKRLLAAEENKAASDAALAIAQEAERNALGRAESIQREQDSQAEEMEVQRLQLEALRAQLALAQKKVGTPSSHT</sequence>
<evidence type="ECO:0000256" key="1">
    <source>
        <dbReference type="SAM" id="MobiDB-lite"/>
    </source>
</evidence>
<dbReference type="OrthoDB" id="3060861at2759"/>
<evidence type="ECO:0000313" key="3">
    <source>
        <dbReference type="Proteomes" id="UP000623467"/>
    </source>
</evidence>
<protein>
    <submittedName>
        <fullName evidence="2">Uncharacterized protein</fullName>
    </submittedName>
</protein>
<feature type="compositionally biased region" description="Basic residues" evidence="1">
    <location>
        <begin position="170"/>
        <end position="179"/>
    </location>
</feature>
<feature type="region of interest" description="Disordered" evidence="1">
    <location>
        <begin position="119"/>
        <end position="191"/>
    </location>
</feature>
<feature type="compositionally biased region" description="Low complexity" evidence="1">
    <location>
        <begin position="136"/>
        <end position="153"/>
    </location>
</feature>
<comment type="caution">
    <text evidence="2">The sequence shown here is derived from an EMBL/GenBank/DDBJ whole genome shotgun (WGS) entry which is preliminary data.</text>
</comment>
<gene>
    <name evidence="2" type="ORF">MSAN_01034200</name>
</gene>
<reference evidence="2" key="1">
    <citation type="submission" date="2020-05" db="EMBL/GenBank/DDBJ databases">
        <title>Mycena genomes resolve the evolution of fungal bioluminescence.</title>
        <authorList>
            <person name="Tsai I.J."/>
        </authorList>
    </citation>
    <scope>NUCLEOTIDE SEQUENCE</scope>
    <source>
        <strain evidence="2">160909Yilan</strain>
    </source>
</reference>
<dbReference type="Proteomes" id="UP000623467">
    <property type="component" value="Unassembled WGS sequence"/>
</dbReference>